<keyword evidence="3" id="KW-0508">mRNA splicing</keyword>
<dbReference type="OrthoDB" id="10266058at2759"/>
<evidence type="ECO:0000313" key="7">
    <source>
        <dbReference type="Proteomes" id="UP000274922"/>
    </source>
</evidence>
<dbReference type="GO" id="GO:0006397">
    <property type="term" value="P:mRNA processing"/>
    <property type="evidence" value="ECO:0007669"/>
    <property type="project" value="UniProtKB-KW"/>
</dbReference>
<dbReference type="Proteomes" id="UP000274922">
    <property type="component" value="Unassembled WGS sequence"/>
</dbReference>
<dbReference type="InterPro" id="IPR000504">
    <property type="entry name" value="RRM_dom"/>
</dbReference>
<dbReference type="InterPro" id="IPR012677">
    <property type="entry name" value="Nucleotide-bd_a/b_plait_sf"/>
</dbReference>
<dbReference type="STRING" id="1555241.A0A4P9XAD3"/>
<organism evidence="6 7">
    <name type="scientific">Caulochytrium protostelioides</name>
    <dbReference type="NCBI Taxonomy" id="1555241"/>
    <lineage>
        <taxon>Eukaryota</taxon>
        <taxon>Fungi</taxon>
        <taxon>Fungi incertae sedis</taxon>
        <taxon>Chytridiomycota</taxon>
        <taxon>Chytridiomycota incertae sedis</taxon>
        <taxon>Chytridiomycetes</taxon>
        <taxon>Caulochytriales</taxon>
        <taxon>Caulochytriaceae</taxon>
        <taxon>Caulochytrium</taxon>
    </lineage>
</organism>
<evidence type="ECO:0000313" key="6">
    <source>
        <dbReference type="EMBL" id="RKP02041.1"/>
    </source>
</evidence>
<evidence type="ECO:0000256" key="1">
    <source>
        <dbReference type="ARBA" id="ARBA00022664"/>
    </source>
</evidence>
<evidence type="ECO:0000256" key="4">
    <source>
        <dbReference type="PROSITE-ProRule" id="PRU00176"/>
    </source>
</evidence>
<keyword evidence="2 4" id="KW-0694">RNA-binding</keyword>
<keyword evidence="1" id="KW-0507">mRNA processing</keyword>
<dbReference type="GO" id="GO:0008380">
    <property type="term" value="P:RNA splicing"/>
    <property type="evidence" value="ECO:0007669"/>
    <property type="project" value="UniProtKB-KW"/>
</dbReference>
<dbReference type="CDD" id="cd12231">
    <property type="entry name" value="RRM2_U2AF65"/>
    <property type="match status" value="1"/>
</dbReference>
<dbReference type="PANTHER" id="PTHR23139">
    <property type="entry name" value="RNA-BINDING PROTEIN"/>
    <property type="match status" value="1"/>
</dbReference>
<sequence>RQRRRLYVGNLPLNITADDLLRFMNQTLLSLNRLQPDEFGHPVTRPALETTVNRDRSFTFVQMATMDAANLMMALDGIPFNGANLKVRRPKEYVPPPEGEPVIHLDVSHLTGFVSNNVPDGPDKVFIGGLPPDLSEQLVMDLLTAFGPLRAFNLVKDPAAGPGVNKGFAFCMYANPQVTDVACSNLNNMEVGDRRIVVQRASVGSSTGGRRDPMRDAMGPYAGLYDAIAPLLRDHAEVDPATGALRPQRHPTDPVIVLYNLLSPEEMRDPAELKEAQEDVRLEAERLGPVVRIAWVSQHQPVPAAGAYGSPSAPAAATAHSLASTSTGHHVRVYIEYASMDAAQQALASLAGRTFNHRVVLGADAT</sequence>
<name>A0A4P9XAD3_9FUNG</name>
<evidence type="ECO:0000256" key="3">
    <source>
        <dbReference type="ARBA" id="ARBA00023187"/>
    </source>
</evidence>
<dbReference type="Gene3D" id="3.30.70.330">
    <property type="match status" value="3"/>
</dbReference>
<feature type="non-terminal residue" evidence="6">
    <location>
        <position position="366"/>
    </location>
</feature>
<proteinExistence type="predicted"/>
<reference evidence="7" key="1">
    <citation type="journal article" date="2018" name="Nat. Microbiol.">
        <title>Leveraging single-cell genomics to expand the fungal tree of life.</title>
        <authorList>
            <person name="Ahrendt S.R."/>
            <person name="Quandt C.A."/>
            <person name="Ciobanu D."/>
            <person name="Clum A."/>
            <person name="Salamov A."/>
            <person name="Andreopoulos B."/>
            <person name="Cheng J.F."/>
            <person name="Woyke T."/>
            <person name="Pelin A."/>
            <person name="Henrissat B."/>
            <person name="Reynolds N.K."/>
            <person name="Benny G.L."/>
            <person name="Smith M.E."/>
            <person name="James T.Y."/>
            <person name="Grigoriev I.V."/>
        </authorList>
    </citation>
    <scope>NUCLEOTIDE SEQUENCE [LARGE SCALE GENOMIC DNA]</scope>
    <source>
        <strain evidence="7">ATCC 52028</strain>
    </source>
</reference>
<feature type="domain" description="RRM" evidence="5">
    <location>
        <begin position="123"/>
        <end position="203"/>
    </location>
</feature>
<gene>
    <name evidence="6" type="ORF">CXG81DRAFT_5178</name>
</gene>
<dbReference type="PROSITE" id="PS50102">
    <property type="entry name" value="RRM"/>
    <property type="match status" value="2"/>
</dbReference>
<dbReference type="Pfam" id="PF00076">
    <property type="entry name" value="RRM_1"/>
    <property type="match status" value="1"/>
</dbReference>
<accession>A0A4P9XAD3</accession>
<dbReference type="AlphaFoldDB" id="A0A4P9XAD3"/>
<protein>
    <recommendedName>
        <fullName evidence="5">RRM domain-containing protein</fullName>
    </recommendedName>
</protein>
<keyword evidence="7" id="KW-1185">Reference proteome</keyword>
<dbReference type="SUPFAM" id="SSF54928">
    <property type="entry name" value="RNA-binding domain, RBD"/>
    <property type="match status" value="2"/>
</dbReference>
<feature type="domain" description="RRM" evidence="5">
    <location>
        <begin position="4"/>
        <end position="92"/>
    </location>
</feature>
<evidence type="ECO:0000259" key="5">
    <source>
        <dbReference type="PROSITE" id="PS50102"/>
    </source>
</evidence>
<dbReference type="EMBL" id="ML014153">
    <property type="protein sequence ID" value="RKP02041.1"/>
    <property type="molecule type" value="Genomic_DNA"/>
</dbReference>
<dbReference type="GO" id="GO:0003723">
    <property type="term" value="F:RNA binding"/>
    <property type="evidence" value="ECO:0007669"/>
    <property type="project" value="UniProtKB-UniRule"/>
</dbReference>
<dbReference type="SMART" id="SM00360">
    <property type="entry name" value="RRM"/>
    <property type="match status" value="2"/>
</dbReference>
<evidence type="ECO:0000256" key="2">
    <source>
        <dbReference type="ARBA" id="ARBA00022884"/>
    </source>
</evidence>
<dbReference type="InterPro" id="IPR035979">
    <property type="entry name" value="RBD_domain_sf"/>
</dbReference>
<feature type="non-terminal residue" evidence="6">
    <location>
        <position position="1"/>
    </location>
</feature>